<dbReference type="InterPro" id="IPR011009">
    <property type="entry name" value="Kinase-like_dom_sf"/>
</dbReference>
<evidence type="ECO:0000256" key="4">
    <source>
        <dbReference type="ARBA" id="ARBA00022741"/>
    </source>
</evidence>
<evidence type="ECO:0000256" key="7">
    <source>
        <dbReference type="ARBA" id="ARBA00047899"/>
    </source>
</evidence>
<evidence type="ECO:0000256" key="8">
    <source>
        <dbReference type="ARBA" id="ARBA00048679"/>
    </source>
</evidence>
<dbReference type="EMBL" id="JBDFQZ010000003">
    <property type="protein sequence ID" value="KAK9740811.1"/>
    <property type="molecule type" value="Genomic_DNA"/>
</dbReference>
<keyword evidence="2" id="KW-0723">Serine/threonine-protein kinase</keyword>
<dbReference type="FunFam" id="1.10.510.10:FF:000046">
    <property type="entry name" value="probable serine/threonine-protein kinase WNK9"/>
    <property type="match status" value="1"/>
</dbReference>
<feature type="domain" description="Protein kinase" evidence="9">
    <location>
        <begin position="34"/>
        <end position="292"/>
    </location>
</feature>
<accession>A0AAW1M322</accession>
<evidence type="ECO:0000256" key="3">
    <source>
        <dbReference type="ARBA" id="ARBA00022679"/>
    </source>
</evidence>
<comment type="caution">
    <text evidence="10">The sequence shown here is derived from an EMBL/GenBank/DDBJ whole genome shotgun (WGS) entry which is preliminary data.</text>
</comment>
<dbReference type="InterPro" id="IPR050588">
    <property type="entry name" value="WNK_Ser-Thr_kinase"/>
</dbReference>
<reference evidence="10" key="1">
    <citation type="submission" date="2024-03" db="EMBL/GenBank/DDBJ databases">
        <title>WGS assembly of Saponaria officinalis var. Norfolk2.</title>
        <authorList>
            <person name="Jenkins J."/>
            <person name="Shu S."/>
            <person name="Grimwood J."/>
            <person name="Barry K."/>
            <person name="Goodstein D."/>
            <person name="Schmutz J."/>
            <person name="Leebens-Mack J."/>
            <person name="Osbourn A."/>
        </authorList>
    </citation>
    <scope>NUCLEOTIDE SEQUENCE [LARGE SCALE GENOMIC DNA]</scope>
    <source>
        <strain evidence="10">JIC</strain>
    </source>
</reference>
<dbReference type="PROSITE" id="PS00108">
    <property type="entry name" value="PROTEIN_KINASE_ST"/>
    <property type="match status" value="1"/>
</dbReference>
<dbReference type="Gene3D" id="3.30.200.20">
    <property type="entry name" value="Phosphorylase Kinase, domain 1"/>
    <property type="match status" value="1"/>
</dbReference>
<sequence length="398" mass="44954">MDYTSVLSSLPSLGKRDDNDECEVVETDPTGRYVRYKEKLGEGSWKTVYKGFDEVDGIEIAWSQIELSPQILDCKDLLKTLCDEAKLLKSLKHDNIMKCYHSWIDVENKAINMITELFTSGDLQHYCMKHIVLDQKAIKNWAKQILRALNYLHSHSPPIIHRDLKCENVFVNGYSGQVKIGDLGFARELDHACARSVTGTPGFMAPELYNQEYNQLVDVYAFGMCMLQMVTREEPYHECQNHCQIYKKVINGIKPAGLDKVRDPQVRRFIEKCLAPVSERPSAIDLLDDPFLSDITTTSDAPGEMEKVMVKGDSTFRLHGKLMEVSAAISMTLKIDKLGGGEKKIAYLFYLKEDTSHSVMEEMAKELEISSEDCGVICDLMNGVIAGLTRMGSQIDLL</sequence>
<dbReference type="InterPro" id="IPR000719">
    <property type="entry name" value="Prot_kinase_dom"/>
</dbReference>
<dbReference type="SUPFAM" id="SSF56112">
    <property type="entry name" value="Protein kinase-like (PK-like)"/>
    <property type="match status" value="1"/>
</dbReference>
<dbReference type="Pfam" id="PF00069">
    <property type="entry name" value="Pkinase"/>
    <property type="match status" value="1"/>
</dbReference>
<dbReference type="AlphaFoldDB" id="A0AAW1M322"/>
<evidence type="ECO:0000313" key="10">
    <source>
        <dbReference type="EMBL" id="KAK9740811.1"/>
    </source>
</evidence>
<evidence type="ECO:0000313" key="11">
    <source>
        <dbReference type="Proteomes" id="UP001443914"/>
    </source>
</evidence>
<dbReference type="Gene3D" id="1.10.510.10">
    <property type="entry name" value="Transferase(Phosphotransferase) domain 1"/>
    <property type="match status" value="1"/>
</dbReference>
<name>A0AAW1M322_SAPOF</name>
<dbReference type="FunFam" id="3.30.200.20:FF:000075">
    <property type="entry name" value="Probable serine/threonine-protein kinase WNK1"/>
    <property type="match status" value="1"/>
</dbReference>
<keyword evidence="3" id="KW-0808">Transferase</keyword>
<evidence type="ECO:0000256" key="6">
    <source>
        <dbReference type="ARBA" id="ARBA00022840"/>
    </source>
</evidence>
<keyword evidence="5" id="KW-0418">Kinase</keyword>
<comment type="catalytic activity">
    <reaction evidence="7">
        <text>L-threonyl-[protein] + ATP = O-phospho-L-threonyl-[protein] + ADP + H(+)</text>
        <dbReference type="Rhea" id="RHEA:46608"/>
        <dbReference type="Rhea" id="RHEA-COMP:11060"/>
        <dbReference type="Rhea" id="RHEA-COMP:11605"/>
        <dbReference type="ChEBI" id="CHEBI:15378"/>
        <dbReference type="ChEBI" id="CHEBI:30013"/>
        <dbReference type="ChEBI" id="CHEBI:30616"/>
        <dbReference type="ChEBI" id="CHEBI:61977"/>
        <dbReference type="ChEBI" id="CHEBI:456216"/>
        <dbReference type="EC" id="2.7.11.1"/>
    </reaction>
</comment>
<dbReference type="GO" id="GO:0004674">
    <property type="term" value="F:protein serine/threonine kinase activity"/>
    <property type="evidence" value="ECO:0007669"/>
    <property type="project" value="UniProtKB-KW"/>
</dbReference>
<dbReference type="GO" id="GO:0005524">
    <property type="term" value="F:ATP binding"/>
    <property type="evidence" value="ECO:0007669"/>
    <property type="project" value="UniProtKB-KW"/>
</dbReference>
<keyword evidence="6" id="KW-0067">ATP-binding</keyword>
<dbReference type="EC" id="2.7.11.1" evidence="1"/>
<keyword evidence="4" id="KW-0547">Nucleotide-binding</keyword>
<dbReference type="InterPro" id="IPR008271">
    <property type="entry name" value="Ser/Thr_kinase_AS"/>
</dbReference>
<evidence type="ECO:0000256" key="2">
    <source>
        <dbReference type="ARBA" id="ARBA00022527"/>
    </source>
</evidence>
<evidence type="ECO:0000256" key="1">
    <source>
        <dbReference type="ARBA" id="ARBA00012513"/>
    </source>
</evidence>
<keyword evidence="11" id="KW-1185">Reference proteome</keyword>
<organism evidence="10 11">
    <name type="scientific">Saponaria officinalis</name>
    <name type="common">Common soapwort</name>
    <name type="synonym">Lychnis saponaria</name>
    <dbReference type="NCBI Taxonomy" id="3572"/>
    <lineage>
        <taxon>Eukaryota</taxon>
        <taxon>Viridiplantae</taxon>
        <taxon>Streptophyta</taxon>
        <taxon>Embryophyta</taxon>
        <taxon>Tracheophyta</taxon>
        <taxon>Spermatophyta</taxon>
        <taxon>Magnoliopsida</taxon>
        <taxon>eudicotyledons</taxon>
        <taxon>Gunneridae</taxon>
        <taxon>Pentapetalae</taxon>
        <taxon>Caryophyllales</taxon>
        <taxon>Caryophyllaceae</taxon>
        <taxon>Caryophylleae</taxon>
        <taxon>Saponaria</taxon>
    </lineage>
</organism>
<dbReference type="Proteomes" id="UP001443914">
    <property type="component" value="Unassembled WGS sequence"/>
</dbReference>
<comment type="catalytic activity">
    <reaction evidence="8">
        <text>L-seryl-[protein] + ATP = O-phospho-L-seryl-[protein] + ADP + H(+)</text>
        <dbReference type="Rhea" id="RHEA:17989"/>
        <dbReference type="Rhea" id="RHEA-COMP:9863"/>
        <dbReference type="Rhea" id="RHEA-COMP:11604"/>
        <dbReference type="ChEBI" id="CHEBI:15378"/>
        <dbReference type="ChEBI" id="CHEBI:29999"/>
        <dbReference type="ChEBI" id="CHEBI:30616"/>
        <dbReference type="ChEBI" id="CHEBI:83421"/>
        <dbReference type="ChEBI" id="CHEBI:456216"/>
        <dbReference type="EC" id="2.7.11.1"/>
    </reaction>
</comment>
<gene>
    <name evidence="10" type="ORF">RND81_03G062000</name>
</gene>
<protein>
    <recommendedName>
        <fullName evidence="1">non-specific serine/threonine protein kinase</fullName>
        <ecNumber evidence="1">2.7.11.1</ecNumber>
    </recommendedName>
</protein>
<evidence type="ECO:0000259" key="9">
    <source>
        <dbReference type="PROSITE" id="PS50011"/>
    </source>
</evidence>
<proteinExistence type="predicted"/>
<dbReference type="PROSITE" id="PS50011">
    <property type="entry name" value="PROTEIN_KINASE_DOM"/>
    <property type="match status" value="1"/>
</dbReference>
<evidence type="ECO:0000256" key="5">
    <source>
        <dbReference type="ARBA" id="ARBA00022777"/>
    </source>
</evidence>
<dbReference type="SMART" id="SM00220">
    <property type="entry name" value="S_TKc"/>
    <property type="match status" value="1"/>
</dbReference>
<dbReference type="PANTHER" id="PTHR13902">
    <property type="entry name" value="SERINE/THREONINE-PROTEIN KINASE WNK WITH NO LYSINE -RELATED"/>
    <property type="match status" value="1"/>
</dbReference>